<dbReference type="InterPro" id="IPR029052">
    <property type="entry name" value="Metallo-depent_PP-like"/>
</dbReference>
<evidence type="ECO:0000259" key="5">
    <source>
        <dbReference type="Pfam" id="PF00149"/>
    </source>
</evidence>
<dbReference type="PANTHER" id="PTHR42988:SF2">
    <property type="entry name" value="CYCLIC NUCLEOTIDE PHOSPHODIESTERASE CBUA0032-RELATED"/>
    <property type="match status" value="1"/>
</dbReference>
<dbReference type="GO" id="GO:0046872">
    <property type="term" value="F:metal ion binding"/>
    <property type="evidence" value="ECO:0007669"/>
    <property type="project" value="UniProtKB-KW"/>
</dbReference>
<evidence type="ECO:0000313" key="6">
    <source>
        <dbReference type="EMBL" id="TWT82686.1"/>
    </source>
</evidence>
<dbReference type="RefSeq" id="WP_146399338.1">
    <property type="nucleotide sequence ID" value="NZ_SJPJ01000001.1"/>
</dbReference>
<dbReference type="OrthoDB" id="9809781at2"/>
<dbReference type="Proteomes" id="UP000315010">
    <property type="component" value="Unassembled WGS sequence"/>
</dbReference>
<accession>A0A5C5Z6G7</accession>
<evidence type="ECO:0000313" key="7">
    <source>
        <dbReference type="Proteomes" id="UP000315010"/>
    </source>
</evidence>
<dbReference type="PANTHER" id="PTHR42988">
    <property type="entry name" value="PHOSPHOHYDROLASE"/>
    <property type="match status" value="1"/>
</dbReference>
<evidence type="ECO:0000256" key="4">
    <source>
        <dbReference type="ARBA" id="ARBA00025742"/>
    </source>
</evidence>
<proteinExistence type="inferred from homology"/>
<dbReference type="Pfam" id="PF00149">
    <property type="entry name" value="Metallophos"/>
    <property type="match status" value="1"/>
</dbReference>
<gene>
    <name evidence="6" type="ORF">CA13_41490</name>
</gene>
<comment type="caution">
    <text evidence="6">The sequence shown here is derived from an EMBL/GenBank/DDBJ whole genome shotgun (WGS) entry which is preliminary data.</text>
</comment>
<dbReference type="GO" id="GO:0016787">
    <property type="term" value="F:hydrolase activity"/>
    <property type="evidence" value="ECO:0007669"/>
    <property type="project" value="UniProtKB-KW"/>
</dbReference>
<evidence type="ECO:0000256" key="3">
    <source>
        <dbReference type="ARBA" id="ARBA00023004"/>
    </source>
</evidence>
<dbReference type="InterPro" id="IPR004843">
    <property type="entry name" value="Calcineurin-like_PHP"/>
</dbReference>
<dbReference type="SUPFAM" id="SSF56300">
    <property type="entry name" value="Metallo-dependent phosphatases"/>
    <property type="match status" value="1"/>
</dbReference>
<sequence>MFNRRRFIGTVPLSAVAISTACMNNHVRSQDTENRANEVKELIVSPPVVQNPRSNGFGVSIALSGLATAWVEYGFSPDNLAFTAIASHRGLMSADDRTMHIRVHHHEPLPTDRPIYYRVVAQPLTYGGAYALQRGKPQSESTYALRLPNPQAERIRLISINDTHENLDTIRALHGKIEKLNPDVLIFNGDICNNFDAADSPEQIMLNPAKEKNMSWASTRPLLFSNGNHDVRGERARDAIKSFAGCPESPSLPYNQALRLGPLALITLDTGEDKPDKHPVFAGTAAYEPYRQEQANWLKQVTERQEIKTAPYKIVACHIPLRGLEGQNDGTTLEGYASYCGFGAKLWLDTLKETGFQAILSGHMHSDRLDQAADDMPILQFVGGGPRPEHATLTIIDAAQADGKQSLHIRIVDLQGNLLHENKWT</sequence>
<keyword evidence="7" id="KW-1185">Reference proteome</keyword>
<reference evidence="6 7" key="1">
    <citation type="submission" date="2019-02" db="EMBL/GenBank/DDBJ databases">
        <title>Deep-cultivation of Planctomycetes and their phenomic and genomic characterization uncovers novel biology.</title>
        <authorList>
            <person name="Wiegand S."/>
            <person name="Jogler M."/>
            <person name="Boedeker C."/>
            <person name="Pinto D."/>
            <person name="Vollmers J."/>
            <person name="Rivas-Marin E."/>
            <person name="Kohn T."/>
            <person name="Peeters S.H."/>
            <person name="Heuer A."/>
            <person name="Rast P."/>
            <person name="Oberbeckmann S."/>
            <person name="Bunk B."/>
            <person name="Jeske O."/>
            <person name="Meyerdierks A."/>
            <person name="Storesund J.E."/>
            <person name="Kallscheuer N."/>
            <person name="Luecker S."/>
            <person name="Lage O.M."/>
            <person name="Pohl T."/>
            <person name="Merkel B.J."/>
            <person name="Hornburger P."/>
            <person name="Mueller R.-W."/>
            <person name="Bruemmer F."/>
            <person name="Labrenz M."/>
            <person name="Spormann A.M."/>
            <person name="Op Den Camp H."/>
            <person name="Overmann J."/>
            <person name="Amann R."/>
            <person name="Jetten M.S.M."/>
            <person name="Mascher T."/>
            <person name="Medema M.H."/>
            <person name="Devos D.P."/>
            <person name="Kaster A.-K."/>
            <person name="Ovreas L."/>
            <person name="Rohde M."/>
            <person name="Galperin M.Y."/>
            <person name="Jogler C."/>
        </authorList>
    </citation>
    <scope>NUCLEOTIDE SEQUENCE [LARGE SCALE GENOMIC DNA]</scope>
    <source>
        <strain evidence="6 7">CA13</strain>
    </source>
</reference>
<keyword evidence="3" id="KW-0408">Iron</keyword>
<dbReference type="InterPro" id="IPR050884">
    <property type="entry name" value="CNP_phosphodiesterase-III"/>
</dbReference>
<feature type="domain" description="Calcineurin-like phosphoesterase" evidence="5">
    <location>
        <begin position="156"/>
        <end position="366"/>
    </location>
</feature>
<evidence type="ECO:0000256" key="1">
    <source>
        <dbReference type="ARBA" id="ARBA00022723"/>
    </source>
</evidence>
<dbReference type="Gene3D" id="3.60.21.10">
    <property type="match status" value="1"/>
</dbReference>
<protein>
    <submittedName>
        <fullName evidence="6">Calcineurin-like phosphoesterase</fullName>
    </submittedName>
</protein>
<organism evidence="6 7">
    <name type="scientific">Novipirellula herctigrandis</name>
    <dbReference type="NCBI Taxonomy" id="2527986"/>
    <lineage>
        <taxon>Bacteria</taxon>
        <taxon>Pseudomonadati</taxon>
        <taxon>Planctomycetota</taxon>
        <taxon>Planctomycetia</taxon>
        <taxon>Pirellulales</taxon>
        <taxon>Pirellulaceae</taxon>
        <taxon>Novipirellula</taxon>
    </lineage>
</organism>
<dbReference type="PROSITE" id="PS51257">
    <property type="entry name" value="PROKAR_LIPOPROTEIN"/>
    <property type="match status" value="1"/>
</dbReference>
<dbReference type="EMBL" id="SJPJ01000001">
    <property type="protein sequence ID" value="TWT82686.1"/>
    <property type="molecule type" value="Genomic_DNA"/>
</dbReference>
<keyword evidence="2" id="KW-0378">Hydrolase</keyword>
<comment type="similarity">
    <text evidence="4">Belongs to the cyclic nucleotide phosphodiesterase class-III family.</text>
</comment>
<evidence type="ECO:0000256" key="2">
    <source>
        <dbReference type="ARBA" id="ARBA00022801"/>
    </source>
</evidence>
<name>A0A5C5Z6G7_9BACT</name>
<dbReference type="AlphaFoldDB" id="A0A5C5Z6G7"/>
<keyword evidence="1" id="KW-0479">Metal-binding</keyword>